<reference evidence="1" key="1">
    <citation type="submission" date="2018-05" db="EMBL/GenBank/DDBJ databases">
        <authorList>
            <person name="Lanie J.A."/>
            <person name="Ng W.-L."/>
            <person name="Kazmierczak K.M."/>
            <person name="Andrzejewski T.M."/>
            <person name="Davidsen T.M."/>
            <person name="Wayne K.J."/>
            <person name="Tettelin H."/>
            <person name="Glass J.I."/>
            <person name="Rusch D."/>
            <person name="Podicherti R."/>
            <person name="Tsui H.-C.T."/>
            <person name="Winkler M.E."/>
        </authorList>
    </citation>
    <scope>NUCLEOTIDE SEQUENCE</scope>
</reference>
<name>A0A382VC19_9ZZZZ</name>
<gene>
    <name evidence="1" type="ORF">METZ01_LOCUS396936</name>
</gene>
<organism evidence="1">
    <name type="scientific">marine metagenome</name>
    <dbReference type="NCBI Taxonomy" id="408172"/>
    <lineage>
        <taxon>unclassified sequences</taxon>
        <taxon>metagenomes</taxon>
        <taxon>ecological metagenomes</taxon>
    </lineage>
</organism>
<protein>
    <submittedName>
        <fullName evidence="1">Uncharacterized protein</fullName>
    </submittedName>
</protein>
<dbReference type="EMBL" id="UINC01150827">
    <property type="protein sequence ID" value="SVD44082.1"/>
    <property type="molecule type" value="Genomic_DNA"/>
</dbReference>
<sequence>MAKMKYGTRASVCEGEVNEVYADIMLGTEEERELNSNIIGATEAETKALIRRKLEVRAYMEYSEDCDYVDWVNREHGGVAPDLRSLES</sequence>
<dbReference type="AlphaFoldDB" id="A0A382VC19"/>
<evidence type="ECO:0000313" key="1">
    <source>
        <dbReference type="EMBL" id="SVD44082.1"/>
    </source>
</evidence>
<proteinExistence type="predicted"/>
<accession>A0A382VC19</accession>